<gene>
    <name evidence="9" type="ORF">GS399_01900</name>
</gene>
<dbReference type="InterPro" id="IPR027478">
    <property type="entry name" value="LdcA_N"/>
</dbReference>
<name>A0A7K1Y545_9SPHI</name>
<keyword evidence="4" id="KW-0378">Hydrolase</keyword>
<feature type="domain" description="LD-carboxypeptidase N-terminal" evidence="7">
    <location>
        <begin position="13"/>
        <end position="128"/>
    </location>
</feature>
<feature type="active site" description="Charge relay system" evidence="6">
    <location>
        <position position="201"/>
    </location>
</feature>
<dbReference type="InterPro" id="IPR027461">
    <property type="entry name" value="Carboxypeptidase_A_C_sf"/>
</dbReference>
<dbReference type="Gene3D" id="3.50.30.60">
    <property type="entry name" value="LD-carboxypeptidase A C-terminal domain-like"/>
    <property type="match status" value="1"/>
</dbReference>
<keyword evidence="3" id="KW-0645">Protease</keyword>
<evidence type="ECO:0000256" key="1">
    <source>
        <dbReference type="ARBA" id="ARBA00010233"/>
    </source>
</evidence>
<dbReference type="GO" id="GO:0006508">
    <property type="term" value="P:proteolysis"/>
    <property type="evidence" value="ECO:0007669"/>
    <property type="project" value="UniProtKB-KW"/>
</dbReference>
<evidence type="ECO:0000256" key="2">
    <source>
        <dbReference type="ARBA" id="ARBA00022645"/>
    </source>
</evidence>
<sequence length="298" mass="32718">MITPPYLQKGDKIAITCPAKSLPHPIDDAVSLLESWGLEVVLGKTVGASFHQYAGTDDLRTHDFQRFLDDPEIKAIIAARGGYGSIRIIDRLDFSSYIKQPKWIAGFSDITVLHSHVHANFEIATIHGQMPLNVPDATGTSLVTLKKALFGENIGYSVSTSPLNKPGYGEGILIGGNLTLLTMLSGSVSEMNFDGKILFIEDVGEYLYSIDRMLWNLKRSGKLARLAGLIVGAFTDSKDNDIPFGKTPQQIIHEHVKDYEYPVCFDFPAGHISDNHALILGKIVNLTVNLTETSLKYS</sequence>
<reference evidence="9 10" key="1">
    <citation type="submission" date="2019-11" db="EMBL/GenBank/DDBJ databases">
        <title>Pedobacter sp. HMF7647 Genome sequencing and assembly.</title>
        <authorList>
            <person name="Kang H."/>
            <person name="Kim H."/>
            <person name="Joh K."/>
        </authorList>
    </citation>
    <scope>NUCLEOTIDE SEQUENCE [LARGE SCALE GENOMIC DNA]</scope>
    <source>
        <strain evidence="9 10">HMF7647</strain>
    </source>
</reference>
<organism evidence="9 10">
    <name type="scientific">Hufsiella arboris</name>
    <dbReference type="NCBI Taxonomy" id="2695275"/>
    <lineage>
        <taxon>Bacteria</taxon>
        <taxon>Pseudomonadati</taxon>
        <taxon>Bacteroidota</taxon>
        <taxon>Sphingobacteriia</taxon>
        <taxon>Sphingobacteriales</taxon>
        <taxon>Sphingobacteriaceae</taxon>
        <taxon>Hufsiella</taxon>
    </lineage>
</organism>
<dbReference type="Proteomes" id="UP000466586">
    <property type="component" value="Unassembled WGS sequence"/>
</dbReference>
<dbReference type="PANTHER" id="PTHR30237:SF2">
    <property type="entry name" value="MUREIN TETRAPEPTIDE CARBOXYPEPTIDASE"/>
    <property type="match status" value="1"/>
</dbReference>
<dbReference type="AlphaFoldDB" id="A0A7K1Y545"/>
<dbReference type="Gene3D" id="3.40.50.10740">
    <property type="entry name" value="Class I glutamine amidotransferase-like"/>
    <property type="match status" value="1"/>
</dbReference>
<dbReference type="GO" id="GO:0004180">
    <property type="term" value="F:carboxypeptidase activity"/>
    <property type="evidence" value="ECO:0007669"/>
    <property type="project" value="UniProtKB-KW"/>
</dbReference>
<dbReference type="InterPro" id="IPR040921">
    <property type="entry name" value="Peptidase_S66C"/>
</dbReference>
<evidence type="ECO:0000256" key="4">
    <source>
        <dbReference type="ARBA" id="ARBA00022801"/>
    </source>
</evidence>
<evidence type="ECO:0000259" key="7">
    <source>
        <dbReference type="Pfam" id="PF02016"/>
    </source>
</evidence>
<dbReference type="Pfam" id="PF17676">
    <property type="entry name" value="Peptidase_S66C"/>
    <property type="match status" value="1"/>
</dbReference>
<dbReference type="InterPro" id="IPR040449">
    <property type="entry name" value="Peptidase_S66_N"/>
</dbReference>
<dbReference type="SUPFAM" id="SSF52317">
    <property type="entry name" value="Class I glutamine amidotransferase-like"/>
    <property type="match status" value="1"/>
</dbReference>
<comment type="similarity">
    <text evidence="1">Belongs to the peptidase S66 family.</text>
</comment>
<keyword evidence="5" id="KW-0720">Serine protease</keyword>
<dbReference type="InterPro" id="IPR003507">
    <property type="entry name" value="S66_fam"/>
</dbReference>
<evidence type="ECO:0000256" key="3">
    <source>
        <dbReference type="ARBA" id="ARBA00022670"/>
    </source>
</evidence>
<dbReference type="SUPFAM" id="SSF141986">
    <property type="entry name" value="LD-carboxypeptidase A C-terminal domain-like"/>
    <property type="match status" value="1"/>
</dbReference>
<dbReference type="EMBL" id="WVHT01000001">
    <property type="protein sequence ID" value="MXV49707.1"/>
    <property type="molecule type" value="Genomic_DNA"/>
</dbReference>
<proteinExistence type="inferred from homology"/>
<comment type="caution">
    <text evidence="9">The sequence shown here is derived from an EMBL/GenBank/DDBJ whole genome shotgun (WGS) entry which is preliminary data.</text>
</comment>
<evidence type="ECO:0000256" key="5">
    <source>
        <dbReference type="ARBA" id="ARBA00022825"/>
    </source>
</evidence>
<keyword evidence="2 9" id="KW-0121">Carboxypeptidase</keyword>
<dbReference type="PIRSF" id="PIRSF028757">
    <property type="entry name" value="LD-carboxypeptidase"/>
    <property type="match status" value="1"/>
</dbReference>
<evidence type="ECO:0000256" key="6">
    <source>
        <dbReference type="PIRSR" id="PIRSR028757-1"/>
    </source>
</evidence>
<evidence type="ECO:0000259" key="8">
    <source>
        <dbReference type="Pfam" id="PF17676"/>
    </source>
</evidence>
<dbReference type="RefSeq" id="WP_160842879.1">
    <property type="nucleotide sequence ID" value="NZ_WVHT01000001.1"/>
</dbReference>
<feature type="active site" description="Charge relay system" evidence="6">
    <location>
        <position position="271"/>
    </location>
</feature>
<feature type="domain" description="LD-carboxypeptidase C-terminal" evidence="8">
    <location>
        <begin position="170"/>
        <end position="285"/>
    </location>
</feature>
<dbReference type="InterPro" id="IPR029062">
    <property type="entry name" value="Class_I_gatase-like"/>
</dbReference>
<protein>
    <submittedName>
        <fullName evidence="9">LD-carboxypeptidase</fullName>
    </submittedName>
</protein>
<dbReference type="Pfam" id="PF02016">
    <property type="entry name" value="Peptidase_S66"/>
    <property type="match status" value="1"/>
</dbReference>
<evidence type="ECO:0000313" key="10">
    <source>
        <dbReference type="Proteomes" id="UP000466586"/>
    </source>
</evidence>
<keyword evidence="10" id="KW-1185">Reference proteome</keyword>
<dbReference type="CDD" id="cd07025">
    <property type="entry name" value="Peptidase_S66"/>
    <property type="match status" value="1"/>
</dbReference>
<feature type="active site" description="Nucleophile" evidence="6">
    <location>
        <position position="108"/>
    </location>
</feature>
<dbReference type="PANTHER" id="PTHR30237">
    <property type="entry name" value="MURAMOYLTETRAPEPTIDE CARBOXYPEPTIDASE"/>
    <property type="match status" value="1"/>
</dbReference>
<evidence type="ECO:0000313" key="9">
    <source>
        <dbReference type="EMBL" id="MXV49707.1"/>
    </source>
</evidence>
<dbReference type="GO" id="GO:0008236">
    <property type="term" value="F:serine-type peptidase activity"/>
    <property type="evidence" value="ECO:0007669"/>
    <property type="project" value="UniProtKB-KW"/>
</dbReference>
<accession>A0A7K1Y545</accession>